<evidence type="ECO:0000313" key="4">
    <source>
        <dbReference type="Proteomes" id="UP000799437"/>
    </source>
</evidence>
<evidence type="ECO:0000256" key="1">
    <source>
        <dbReference type="ARBA" id="ARBA00006484"/>
    </source>
</evidence>
<dbReference type="PANTHER" id="PTHR24320">
    <property type="entry name" value="RETINOL DEHYDROGENASE"/>
    <property type="match status" value="1"/>
</dbReference>
<dbReference type="Pfam" id="PF00106">
    <property type="entry name" value="adh_short"/>
    <property type="match status" value="1"/>
</dbReference>
<name>A0A6A6VR51_9PEZI</name>
<dbReference type="PANTHER" id="PTHR24320:SF154">
    <property type="entry name" value="OXIDOREDUCTASE, SHORT-CHAIN DEHYDROGENASE_REDUCTASE FAMILY (AFU_ORTHOLOGUE AFUA_2G04560)"/>
    <property type="match status" value="1"/>
</dbReference>
<dbReference type="GO" id="GO:0016491">
    <property type="term" value="F:oxidoreductase activity"/>
    <property type="evidence" value="ECO:0007669"/>
    <property type="project" value="UniProtKB-KW"/>
</dbReference>
<accession>A0A6A6VR51</accession>
<evidence type="ECO:0000256" key="2">
    <source>
        <dbReference type="ARBA" id="ARBA00023002"/>
    </source>
</evidence>
<sequence>MATAFNPKTDIPDLTGKVIFITGGTAGLGAEATYQLAVHNPARIYISGRNAKRAAVVIKKVEELGSKSTVHFIELDQGKVSSVKAATERFVAQESQLDILIANGGIMAVPAGLSSDGYEVQFGVNHMGHAMLVKHLLPLLQRTAEKPGSDVRIIFLTSLGFQFARKGIAYDTLKTTQDAAVLGLWIRYGQSKLANIWYARELAKRYPSITSISVHPGVTKTDLVGQLSLANRLFVYATNIGSMVEPHEGAYNMCWAVGVDKAKLQNGHMYEPVGKATKRLDAKPFNDDEAAEKLWTWTERELGAS</sequence>
<dbReference type="EMBL" id="ML996588">
    <property type="protein sequence ID" value="KAF2753072.1"/>
    <property type="molecule type" value="Genomic_DNA"/>
</dbReference>
<reference evidence="3" key="1">
    <citation type="journal article" date="2020" name="Stud. Mycol.">
        <title>101 Dothideomycetes genomes: a test case for predicting lifestyles and emergence of pathogens.</title>
        <authorList>
            <person name="Haridas S."/>
            <person name="Albert R."/>
            <person name="Binder M."/>
            <person name="Bloem J."/>
            <person name="Labutti K."/>
            <person name="Salamov A."/>
            <person name="Andreopoulos B."/>
            <person name="Baker S."/>
            <person name="Barry K."/>
            <person name="Bills G."/>
            <person name="Bluhm B."/>
            <person name="Cannon C."/>
            <person name="Castanera R."/>
            <person name="Culley D."/>
            <person name="Daum C."/>
            <person name="Ezra D."/>
            <person name="Gonzalez J."/>
            <person name="Henrissat B."/>
            <person name="Kuo A."/>
            <person name="Liang C."/>
            <person name="Lipzen A."/>
            <person name="Lutzoni F."/>
            <person name="Magnuson J."/>
            <person name="Mondo S."/>
            <person name="Nolan M."/>
            <person name="Ohm R."/>
            <person name="Pangilinan J."/>
            <person name="Park H.-J."/>
            <person name="Ramirez L."/>
            <person name="Alfaro M."/>
            <person name="Sun H."/>
            <person name="Tritt A."/>
            <person name="Yoshinaga Y."/>
            <person name="Zwiers L.-H."/>
            <person name="Turgeon B."/>
            <person name="Goodwin S."/>
            <person name="Spatafora J."/>
            <person name="Crous P."/>
            <person name="Grigoriev I."/>
        </authorList>
    </citation>
    <scope>NUCLEOTIDE SEQUENCE</scope>
    <source>
        <strain evidence="3">CBS 121739</strain>
    </source>
</reference>
<keyword evidence="4" id="KW-1185">Reference proteome</keyword>
<dbReference type="Gene3D" id="3.40.50.720">
    <property type="entry name" value="NAD(P)-binding Rossmann-like Domain"/>
    <property type="match status" value="1"/>
</dbReference>
<dbReference type="AlphaFoldDB" id="A0A6A6VR51"/>
<keyword evidence="2" id="KW-0560">Oxidoreductase</keyword>
<comment type="similarity">
    <text evidence="1">Belongs to the short-chain dehydrogenases/reductases (SDR) family.</text>
</comment>
<dbReference type="PRINTS" id="PR00081">
    <property type="entry name" value="GDHRDH"/>
</dbReference>
<dbReference type="GeneID" id="54485990"/>
<dbReference type="InterPro" id="IPR036291">
    <property type="entry name" value="NAD(P)-bd_dom_sf"/>
</dbReference>
<dbReference type="InterPro" id="IPR002347">
    <property type="entry name" value="SDR_fam"/>
</dbReference>
<dbReference type="RefSeq" id="XP_033595523.1">
    <property type="nucleotide sequence ID" value="XM_033744936.1"/>
</dbReference>
<evidence type="ECO:0000313" key="3">
    <source>
        <dbReference type="EMBL" id="KAF2753072.1"/>
    </source>
</evidence>
<proteinExistence type="inferred from homology"/>
<protein>
    <submittedName>
        <fullName evidence="3">Dehydrogenase with different specificitie</fullName>
    </submittedName>
</protein>
<gene>
    <name evidence="3" type="ORF">EJ05DRAFT_480783</name>
</gene>
<dbReference type="OrthoDB" id="191139at2759"/>
<organism evidence="3 4">
    <name type="scientific">Pseudovirgaria hyperparasitica</name>
    <dbReference type="NCBI Taxonomy" id="470096"/>
    <lineage>
        <taxon>Eukaryota</taxon>
        <taxon>Fungi</taxon>
        <taxon>Dikarya</taxon>
        <taxon>Ascomycota</taxon>
        <taxon>Pezizomycotina</taxon>
        <taxon>Dothideomycetes</taxon>
        <taxon>Dothideomycetes incertae sedis</taxon>
        <taxon>Acrospermales</taxon>
        <taxon>Acrospermaceae</taxon>
        <taxon>Pseudovirgaria</taxon>
    </lineage>
</organism>
<dbReference type="SUPFAM" id="SSF51735">
    <property type="entry name" value="NAD(P)-binding Rossmann-fold domains"/>
    <property type="match status" value="1"/>
</dbReference>
<dbReference type="Proteomes" id="UP000799437">
    <property type="component" value="Unassembled WGS sequence"/>
</dbReference>